<keyword evidence="2" id="KW-0805">Transcription regulation</keyword>
<dbReference type="PANTHER" id="PTHR30537">
    <property type="entry name" value="HTH-TYPE TRANSCRIPTIONAL REGULATOR"/>
    <property type="match status" value="1"/>
</dbReference>
<dbReference type="InterPro" id="IPR036388">
    <property type="entry name" value="WH-like_DNA-bd_sf"/>
</dbReference>
<accession>A0A233RGW5</accession>
<evidence type="ECO:0000313" key="7">
    <source>
        <dbReference type="Proteomes" id="UP000242757"/>
    </source>
</evidence>
<dbReference type="Proteomes" id="UP000242757">
    <property type="component" value="Unassembled WGS sequence"/>
</dbReference>
<gene>
    <name evidence="6" type="ORF">B6S08_03695</name>
</gene>
<dbReference type="EMBL" id="NBIM01000001">
    <property type="protein sequence ID" value="OXY82633.1"/>
    <property type="molecule type" value="Genomic_DNA"/>
</dbReference>
<keyword evidence="3" id="KW-0238">DNA-binding</keyword>
<protein>
    <recommendedName>
        <fullName evidence="5">HTH lysR-type domain-containing protein</fullName>
    </recommendedName>
</protein>
<dbReference type="Pfam" id="PF03466">
    <property type="entry name" value="LysR_substrate"/>
    <property type="match status" value="1"/>
</dbReference>
<name>A0A233RGW5_9GAMM</name>
<evidence type="ECO:0000259" key="5">
    <source>
        <dbReference type="PROSITE" id="PS50931"/>
    </source>
</evidence>
<evidence type="ECO:0000256" key="2">
    <source>
        <dbReference type="ARBA" id="ARBA00023015"/>
    </source>
</evidence>
<comment type="similarity">
    <text evidence="1">Belongs to the LysR transcriptional regulatory family.</text>
</comment>
<dbReference type="AlphaFoldDB" id="A0A233RGW5"/>
<dbReference type="PANTHER" id="PTHR30537:SF74">
    <property type="entry name" value="HTH-TYPE TRANSCRIPTIONAL REGULATOR TRPI"/>
    <property type="match status" value="1"/>
</dbReference>
<sequence length="316" mass="34536">MRSIIKALPPLTYLVAFEAAARYQSFTQAADELCVTQAAVSRQIRLLEEELGCVLFNRSHKAVTLTPDGRKFQRAVTAALELLASSASELKIHRSCSTVTVSADLAIASLWLIPKLPLFRMAHPDIVVHVDASDDHTHQLREGSDIAIQFGDGHWPGCNARFLLGEEIFPVCSPAYLAGIQSLETPADLSAATLIHLESEHWDWMDWATWLAHQNIALPAGRQDIYISSYPAVIQAALSGQGIALGWRHQVDELLASGALVRPMAASVKTRRGFYLVHPSNNLLSEEALSFCEWTIEQCMAAGPLKGTSDAAWVGT</sequence>
<dbReference type="PRINTS" id="PR00039">
    <property type="entry name" value="HTHLYSR"/>
</dbReference>
<dbReference type="GO" id="GO:0043565">
    <property type="term" value="F:sequence-specific DNA binding"/>
    <property type="evidence" value="ECO:0007669"/>
    <property type="project" value="TreeGrafter"/>
</dbReference>
<dbReference type="RefSeq" id="WP_094199413.1">
    <property type="nucleotide sequence ID" value="NZ_NBIM01000001.1"/>
</dbReference>
<dbReference type="Pfam" id="PF00126">
    <property type="entry name" value="HTH_1"/>
    <property type="match status" value="1"/>
</dbReference>
<dbReference type="OrthoDB" id="6787458at2"/>
<evidence type="ECO:0000313" key="6">
    <source>
        <dbReference type="EMBL" id="OXY82633.1"/>
    </source>
</evidence>
<dbReference type="InterPro" id="IPR000847">
    <property type="entry name" value="LysR_HTH_N"/>
</dbReference>
<dbReference type="Gene3D" id="3.40.190.10">
    <property type="entry name" value="Periplasmic binding protein-like II"/>
    <property type="match status" value="2"/>
</dbReference>
<organism evidence="6 7">
    <name type="scientific">Oceanimonas doudoroffii</name>
    <dbReference type="NCBI Taxonomy" id="84158"/>
    <lineage>
        <taxon>Bacteria</taxon>
        <taxon>Pseudomonadati</taxon>
        <taxon>Pseudomonadota</taxon>
        <taxon>Gammaproteobacteria</taxon>
        <taxon>Aeromonadales</taxon>
        <taxon>Aeromonadaceae</taxon>
        <taxon>Oceanimonas</taxon>
    </lineage>
</organism>
<dbReference type="Gene3D" id="1.10.10.10">
    <property type="entry name" value="Winged helix-like DNA-binding domain superfamily/Winged helix DNA-binding domain"/>
    <property type="match status" value="1"/>
</dbReference>
<dbReference type="SUPFAM" id="SSF46785">
    <property type="entry name" value="Winged helix' DNA-binding domain"/>
    <property type="match status" value="1"/>
</dbReference>
<dbReference type="InterPro" id="IPR058163">
    <property type="entry name" value="LysR-type_TF_proteobact-type"/>
</dbReference>
<dbReference type="SUPFAM" id="SSF53850">
    <property type="entry name" value="Periplasmic binding protein-like II"/>
    <property type="match status" value="1"/>
</dbReference>
<proteinExistence type="inferred from homology"/>
<dbReference type="PROSITE" id="PS50931">
    <property type="entry name" value="HTH_LYSR"/>
    <property type="match status" value="1"/>
</dbReference>
<evidence type="ECO:0000256" key="3">
    <source>
        <dbReference type="ARBA" id="ARBA00023125"/>
    </source>
</evidence>
<dbReference type="InterPro" id="IPR005119">
    <property type="entry name" value="LysR_subst-bd"/>
</dbReference>
<feature type="domain" description="HTH lysR-type" evidence="5">
    <location>
        <begin position="9"/>
        <end position="66"/>
    </location>
</feature>
<evidence type="ECO:0000256" key="1">
    <source>
        <dbReference type="ARBA" id="ARBA00009437"/>
    </source>
</evidence>
<dbReference type="InterPro" id="IPR036390">
    <property type="entry name" value="WH_DNA-bd_sf"/>
</dbReference>
<reference evidence="6 7" key="1">
    <citation type="submission" date="2017-08" db="EMBL/GenBank/DDBJ databases">
        <title>A Genome Sequence of Oceanimonas doudoroffii ATCC 27123T.</title>
        <authorList>
            <person name="Brennan M.A."/>
            <person name="Maclea K.S."/>
            <person name="Mcclelland W.D."/>
            <person name="Trachtenberg A.M."/>
        </authorList>
    </citation>
    <scope>NUCLEOTIDE SEQUENCE [LARGE SCALE GENOMIC DNA]</scope>
    <source>
        <strain evidence="6 7">ATCC 27123</strain>
    </source>
</reference>
<keyword evidence="7" id="KW-1185">Reference proteome</keyword>
<dbReference type="GO" id="GO:0003700">
    <property type="term" value="F:DNA-binding transcription factor activity"/>
    <property type="evidence" value="ECO:0007669"/>
    <property type="project" value="InterPro"/>
</dbReference>
<keyword evidence="4" id="KW-0804">Transcription</keyword>
<dbReference type="GO" id="GO:0006351">
    <property type="term" value="P:DNA-templated transcription"/>
    <property type="evidence" value="ECO:0007669"/>
    <property type="project" value="TreeGrafter"/>
</dbReference>
<dbReference type="CDD" id="cd08432">
    <property type="entry name" value="PBP2_GcdR_TrpI_HvrB_AmpR_like"/>
    <property type="match status" value="1"/>
</dbReference>
<comment type="caution">
    <text evidence="6">The sequence shown here is derived from an EMBL/GenBank/DDBJ whole genome shotgun (WGS) entry which is preliminary data.</text>
</comment>
<dbReference type="FunFam" id="1.10.10.10:FF:000038">
    <property type="entry name" value="Glycine cleavage system transcriptional activator"/>
    <property type="match status" value="1"/>
</dbReference>
<evidence type="ECO:0000256" key="4">
    <source>
        <dbReference type="ARBA" id="ARBA00023163"/>
    </source>
</evidence>